<dbReference type="AlphaFoldDB" id="A0AAE0ZQJ7"/>
<dbReference type="EMBL" id="JAWDGP010003511">
    <property type="protein sequence ID" value="KAK3773753.1"/>
    <property type="molecule type" value="Genomic_DNA"/>
</dbReference>
<dbReference type="PRINTS" id="PR00837">
    <property type="entry name" value="V5TPXLIKE"/>
</dbReference>
<dbReference type="SUPFAM" id="SSF55797">
    <property type="entry name" value="PR-1-like"/>
    <property type="match status" value="1"/>
</dbReference>
<organism evidence="2 3">
    <name type="scientific">Elysia crispata</name>
    <name type="common">lettuce slug</name>
    <dbReference type="NCBI Taxonomy" id="231223"/>
    <lineage>
        <taxon>Eukaryota</taxon>
        <taxon>Metazoa</taxon>
        <taxon>Spiralia</taxon>
        <taxon>Lophotrochozoa</taxon>
        <taxon>Mollusca</taxon>
        <taxon>Gastropoda</taxon>
        <taxon>Heterobranchia</taxon>
        <taxon>Euthyneura</taxon>
        <taxon>Panpulmonata</taxon>
        <taxon>Sacoglossa</taxon>
        <taxon>Placobranchoidea</taxon>
        <taxon>Plakobranchidae</taxon>
        <taxon>Elysia</taxon>
    </lineage>
</organism>
<sequence length="182" mass="20032">MILVIIGLVDFEMRDPYHQALDNQTACVKVINPSLQFSVVRISQDAQSTSDAADKAYILKEHNDFRKTMPAKYMPDLTWDNNLANEAQAWTNTCRYGHKNPSGENIGYLYAGSNAAAFKGIFDKWVAEASPRSDGIYRCCGPAGTQCCHFTQVVWAATTKIGCGVSNCYGGAGYVACYYQPT</sequence>
<dbReference type="Proteomes" id="UP001283361">
    <property type="component" value="Unassembled WGS sequence"/>
</dbReference>
<proteinExistence type="predicted"/>
<name>A0AAE0ZQJ7_9GAST</name>
<dbReference type="InterPro" id="IPR035940">
    <property type="entry name" value="CAP_sf"/>
</dbReference>
<dbReference type="CDD" id="cd05380">
    <property type="entry name" value="CAP_euk"/>
    <property type="match status" value="1"/>
</dbReference>
<reference evidence="2" key="1">
    <citation type="journal article" date="2023" name="G3 (Bethesda)">
        <title>A reference genome for the long-term kleptoplast-retaining sea slug Elysia crispata morphotype clarki.</title>
        <authorList>
            <person name="Eastman K.E."/>
            <person name="Pendleton A.L."/>
            <person name="Shaikh M.A."/>
            <person name="Suttiyut T."/>
            <person name="Ogas R."/>
            <person name="Tomko P."/>
            <person name="Gavelis G."/>
            <person name="Widhalm J.R."/>
            <person name="Wisecaver J.H."/>
        </authorList>
    </citation>
    <scope>NUCLEOTIDE SEQUENCE</scope>
    <source>
        <strain evidence="2">ECLA1</strain>
    </source>
</reference>
<dbReference type="Pfam" id="PF00188">
    <property type="entry name" value="CAP"/>
    <property type="match status" value="1"/>
</dbReference>
<evidence type="ECO:0000313" key="2">
    <source>
        <dbReference type="EMBL" id="KAK3773753.1"/>
    </source>
</evidence>
<protein>
    <recommendedName>
        <fullName evidence="1">SCP domain-containing protein</fullName>
    </recommendedName>
</protein>
<dbReference type="PANTHER" id="PTHR10334">
    <property type="entry name" value="CYSTEINE-RICH SECRETORY PROTEIN-RELATED"/>
    <property type="match status" value="1"/>
</dbReference>
<keyword evidence="3" id="KW-1185">Reference proteome</keyword>
<accession>A0AAE0ZQJ7</accession>
<dbReference type="Gene3D" id="3.40.33.10">
    <property type="entry name" value="CAP"/>
    <property type="match status" value="1"/>
</dbReference>
<gene>
    <name evidence="2" type="ORF">RRG08_016706</name>
</gene>
<dbReference type="InterPro" id="IPR014044">
    <property type="entry name" value="CAP_dom"/>
</dbReference>
<feature type="domain" description="SCP" evidence="1">
    <location>
        <begin position="53"/>
        <end position="181"/>
    </location>
</feature>
<evidence type="ECO:0000259" key="1">
    <source>
        <dbReference type="SMART" id="SM00198"/>
    </source>
</evidence>
<dbReference type="InterPro" id="IPR001283">
    <property type="entry name" value="CRISP-related"/>
</dbReference>
<comment type="caution">
    <text evidence="2">The sequence shown here is derived from an EMBL/GenBank/DDBJ whole genome shotgun (WGS) entry which is preliminary data.</text>
</comment>
<evidence type="ECO:0000313" key="3">
    <source>
        <dbReference type="Proteomes" id="UP001283361"/>
    </source>
</evidence>
<dbReference type="SMART" id="SM00198">
    <property type="entry name" value="SCP"/>
    <property type="match status" value="1"/>
</dbReference>